<proteinExistence type="predicted"/>
<feature type="region of interest" description="Disordered" evidence="1">
    <location>
        <begin position="1"/>
        <end position="89"/>
    </location>
</feature>
<feature type="compositionally biased region" description="Basic and acidic residues" evidence="1">
    <location>
        <begin position="63"/>
        <end position="89"/>
    </location>
</feature>
<accession>A0A938BJ96</accession>
<evidence type="ECO:0000313" key="3">
    <source>
        <dbReference type="Proteomes" id="UP000703893"/>
    </source>
</evidence>
<reference evidence="2 3" key="1">
    <citation type="submission" date="2019-03" db="EMBL/GenBank/DDBJ databases">
        <title>Lake Tanganyika Metagenome-Assembled Genomes (MAGs).</title>
        <authorList>
            <person name="Tran P."/>
        </authorList>
    </citation>
    <scope>NUCLEOTIDE SEQUENCE [LARGE SCALE GENOMIC DNA]</scope>
    <source>
        <strain evidence="2">K_DeepCast_65m_m2_236</strain>
    </source>
</reference>
<protein>
    <submittedName>
        <fullName evidence="2">Uncharacterized protein</fullName>
    </submittedName>
</protein>
<dbReference type="AlphaFoldDB" id="A0A938BJ96"/>
<dbReference type="Proteomes" id="UP000703893">
    <property type="component" value="Unassembled WGS sequence"/>
</dbReference>
<dbReference type="EMBL" id="VGJX01000450">
    <property type="protein sequence ID" value="MBM3275117.1"/>
    <property type="molecule type" value="Genomic_DNA"/>
</dbReference>
<gene>
    <name evidence="2" type="ORF">FJZ00_08180</name>
</gene>
<organism evidence="2 3">
    <name type="scientific">Candidatus Tanganyikabacteria bacterium</name>
    <dbReference type="NCBI Taxonomy" id="2961651"/>
    <lineage>
        <taxon>Bacteria</taxon>
        <taxon>Bacillati</taxon>
        <taxon>Candidatus Sericytochromatia</taxon>
        <taxon>Candidatus Tanganyikabacteria</taxon>
    </lineage>
</organism>
<name>A0A938BJ96_9BACT</name>
<feature type="non-terminal residue" evidence="2">
    <location>
        <position position="1"/>
    </location>
</feature>
<sequence>DGRPNPRAPRNPGGADPGRPMPPSPRDPGGFDPGRPNPRPPRTPVDPTPFPTPRPLPPIADPWPRDPRNPLDPRPPVRDPWPREPRPPIFDDRLTRLLDTLRADVRQAWQEAQEARNFLRRSSDPWRDPHPVPPPVWNSHPDTWFDGLKSMGLKLG</sequence>
<evidence type="ECO:0000256" key="1">
    <source>
        <dbReference type="SAM" id="MobiDB-lite"/>
    </source>
</evidence>
<dbReference type="PRINTS" id="PR01217">
    <property type="entry name" value="PRICHEXTENSN"/>
</dbReference>
<feature type="compositionally biased region" description="Pro residues" evidence="1">
    <location>
        <begin position="35"/>
        <end position="61"/>
    </location>
</feature>
<comment type="caution">
    <text evidence="2">The sequence shown here is derived from an EMBL/GenBank/DDBJ whole genome shotgun (WGS) entry which is preliminary data.</text>
</comment>
<feature type="compositionally biased region" description="Low complexity" evidence="1">
    <location>
        <begin position="8"/>
        <end position="18"/>
    </location>
</feature>
<evidence type="ECO:0000313" key="2">
    <source>
        <dbReference type="EMBL" id="MBM3275117.1"/>
    </source>
</evidence>